<dbReference type="EMBL" id="JAXBLV010000238">
    <property type="protein sequence ID" value="MDY3563417.1"/>
    <property type="molecule type" value="Genomic_DNA"/>
</dbReference>
<proteinExistence type="predicted"/>
<dbReference type="RefSeq" id="WP_320689622.1">
    <property type="nucleotide sequence ID" value="NZ_JAXBLV010000238.1"/>
</dbReference>
<comment type="caution">
    <text evidence="1">The sequence shown here is derived from an EMBL/GenBank/DDBJ whole genome shotgun (WGS) entry which is preliminary data.</text>
</comment>
<organism evidence="1 2">
    <name type="scientific">Gemmata algarum</name>
    <dbReference type="NCBI Taxonomy" id="2975278"/>
    <lineage>
        <taxon>Bacteria</taxon>
        <taxon>Pseudomonadati</taxon>
        <taxon>Planctomycetota</taxon>
        <taxon>Planctomycetia</taxon>
        <taxon>Gemmatales</taxon>
        <taxon>Gemmataceae</taxon>
        <taxon>Gemmata</taxon>
    </lineage>
</organism>
<gene>
    <name evidence="1" type="ORF">R5W23_004920</name>
</gene>
<reference evidence="2" key="1">
    <citation type="journal article" date="2023" name="Mar. Drugs">
        <title>Gemmata algarum, a Novel Planctomycete Isolated from an Algal Mat, Displays Antimicrobial Activity.</title>
        <authorList>
            <person name="Kumar G."/>
            <person name="Kallscheuer N."/>
            <person name="Kashif M."/>
            <person name="Ahamad S."/>
            <person name="Jagadeeshwari U."/>
            <person name="Pannikurungottu S."/>
            <person name="Haufschild T."/>
            <person name="Kabuu M."/>
            <person name="Sasikala C."/>
            <person name="Jogler C."/>
            <person name="Ramana C."/>
        </authorList>
    </citation>
    <scope>NUCLEOTIDE SEQUENCE [LARGE SCALE GENOMIC DNA]</scope>
    <source>
        <strain evidence="2">JC673</strain>
    </source>
</reference>
<accession>A0ABU5F9I8</accession>
<dbReference type="Proteomes" id="UP001272242">
    <property type="component" value="Unassembled WGS sequence"/>
</dbReference>
<protein>
    <submittedName>
        <fullName evidence="1">Uncharacterized protein</fullName>
    </submittedName>
</protein>
<evidence type="ECO:0000313" key="1">
    <source>
        <dbReference type="EMBL" id="MDY3563417.1"/>
    </source>
</evidence>
<keyword evidence="2" id="KW-1185">Reference proteome</keyword>
<name>A0ABU5F9I8_9BACT</name>
<evidence type="ECO:0000313" key="2">
    <source>
        <dbReference type="Proteomes" id="UP001272242"/>
    </source>
</evidence>
<sequence length="152" mass="16978">MAARLPPALNLAVLCSYVEFDGNQRPFSLNEPQYAIGVLPDEHGRLSAPELTLYVQLDDEHALGTFWFLIEARTASGFVIPGGRTARTEITFTGNPDPMVPFEHAFDLRDLVFPEPGWYHFHVVCNHTSLNERSAFPASRLRVVPAERSARG</sequence>